<sequence>MAFSAGDLTHEVLARSHHYHHTYHSSHGSSSGTIQWWEWLILLVGAGALIWGLVKKFAG</sequence>
<dbReference type="AlphaFoldDB" id="A0A553YTJ3"/>
<reference evidence="2 3" key="1">
    <citation type="submission" date="2019-07" db="EMBL/GenBank/DDBJ databases">
        <title>Draft genome for Streptomyces benahoarensis MZ03-48.</title>
        <authorList>
            <person name="Gonzalez-Pimentel J.L."/>
        </authorList>
    </citation>
    <scope>NUCLEOTIDE SEQUENCE [LARGE SCALE GENOMIC DNA]</scope>
    <source>
        <strain evidence="2 3">MZ03-48</strain>
    </source>
</reference>
<keyword evidence="1" id="KW-0812">Transmembrane</keyword>
<feature type="transmembrane region" description="Helical" evidence="1">
    <location>
        <begin position="36"/>
        <end position="54"/>
    </location>
</feature>
<organism evidence="2 3">
    <name type="scientific">Streptomyces benahoarensis</name>
    <dbReference type="NCBI Taxonomy" id="2595054"/>
    <lineage>
        <taxon>Bacteria</taxon>
        <taxon>Bacillati</taxon>
        <taxon>Actinomycetota</taxon>
        <taxon>Actinomycetes</taxon>
        <taxon>Kitasatosporales</taxon>
        <taxon>Streptomycetaceae</taxon>
        <taxon>Streptomyces</taxon>
    </lineage>
</organism>
<protein>
    <submittedName>
        <fullName evidence="2">Uncharacterized protein</fullName>
    </submittedName>
</protein>
<dbReference type="Proteomes" id="UP000320888">
    <property type="component" value="Unassembled WGS sequence"/>
</dbReference>
<comment type="caution">
    <text evidence="2">The sequence shown here is derived from an EMBL/GenBank/DDBJ whole genome shotgun (WGS) entry which is preliminary data.</text>
</comment>
<keyword evidence="1" id="KW-0472">Membrane</keyword>
<accession>A0A553YTJ3</accession>
<evidence type="ECO:0000313" key="3">
    <source>
        <dbReference type="Proteomes" id="UP000320888"/>
    </source>
</evidence>
<dbReference type="RefSeq" id="WP_143942489.1">
    <property type="nucleotide sequence ID" value="NZ_VKLS01000461.1"/>
</dbReference>
<keyword evidence="1" id="KW-1133">Transmembrane helix</keyword>
<evidence type="ECO:0000313" key="2">
    <source>
        <dbReference type="EMBL" id="TSB32496.1"/>
    </source>
</evidence>
<name>A0A553YTJ3_9ACTN</name>
<proteinExistence type="predicted"/>
<dbReference type="EMBL" id="VKLS01000461">
    <property type="protein sequence ID" value="TSB32496.1"/>
    <property type="molecule type" value="Genomic_DNA"/>
</dbReference>
<keyword evidence="3" id="KW-1185">Reference proteome</keyword>
<gene>
    <name evidence="2" type="ORF">FNZ23_24985</name>
</gene>
<evidence type="ECO:0000256" key="1">
    <source>
        <dbReference type="SAM" id="Phobius"/>
    </source>
</evidence>